<sequence>MPSNRRRAIASDDEIAAYLHKKATRFSQKLKKKQSTYDKFLWIKKVTRDVLQLQSGGGLDHYFSLEAELEKQRQRQSEIQRLRDRKIKIRTLRERKPEEKARTSHNSEPDRDNYKPLKVKAQIDCQATPVMEDAGGVHEKDDDDSEDHQARKPKFVTRVHTGYEWSKYNRTHYDRENPPPKFVQGYKFEVWYPDLADKSKPPTYDILRDGESVETCIIRFRAGPPYQDIAFRIVNSDWDYSRKNGFKSTFERGVLRVYFNFKRYGYRR</sequence>
<dbReference type="SMART" id="SM01050">
    <property type="entry name" value="CactinC_cactus"/>
    <property type="match status" value="1"/>
</dbReference>
<dbReference type="Pfam" id="PF09732">
    <property type="entry name" value="CactinC_cactus"/>
    <property type="match status" value="1"/>
</dbReference>
<comment type="caution">
    <text evidence="3">The sequence shown here is derived from an EMBL/GenBank/DDBJ whole genome shotgun (WGS) entry which is preliminary data.</text>
</comment>
<evidence type="ECO:0000256" key="1">
    <source>
        <dbReference type="SAM" id="MobiDB-lite"/>
    </source>
</evidence>
<evidence type="ECO:0000313" key="3">
    <source>
        <dbReference type="EMBL" id="KAL3638384.1"/>
    </source>
</evidence>
<keyword evidence="4" id="KW-1185">Reference proteome</keyword>
<evidence type="ECO:0000313" key="4">
    <source>
        <dbReference type="Proteomes" id="UP001632038"/>
    </source>
</evidence>
<feature type="region of interest" description="Disordered" evidence="1">
    <location>
        <begin position="90"/>
        <end position="114"/>
    </location>
</feature>
<proteinExistence type="predicted"/>
<organism evidence="3 4">
    <name type="scientific">Castilleja foliolosa</name>
    <dbReference type="NCBI Taxonomy" id="1961234"/>
    <lineage>
        <taxon>Eukaryota</taxon>
        <taxon>Viridiplantae</taxon>
        <taxon>Streptophyta</taxon>
        <taxon>Embryophyta</taxon>
        <taxon>Tracheophyta</taxon>
        <taxon>Spermatophyta</taxon>
        <taxon>Magnoliopsida</taxon>
        <taxon>eudicotyledons</taxon>
        <taxon>Gunneridae</taxon>
        <taxon>Pentapetalae</taxon>
        <taxon>asterids</taxon>
        <taxon>lamiids</taxon>
        <taxon>Lamiales</taxon>
        <taxon>Orobanchaceae</taxon>
        <taxon>Pedicularideae</taxon>
        <taxon>Castillejinae</taxon>
        <taxon>Castilleja</taxon>
    </lineage>
</organism>
<dbReference type="EMBL" id="JAVIJP010000019">
    <property type="protein sequence ID" value="KAL3638384.1"/>
    <property type="molecule type" value="Genomic_DNA"/>
</dbReference>
<gene>
    <name evidence="3" type="ORF">CASFOL_017755</name>
</gene>
<feature type="compositionally biased region" description="Basic and acidic residues" evidence="1">
    <location>
        <begin position="91"/>
        <end position="114"/>
    </location>
</feature>
<protein>
    <recommendedName>
        <fullName evidence="2">Splicing factor Cactin C-terminal domain-containing protein</fullName>
    </recommendedName>
</protein>
<evidence type="ECO:0000259" key="2">
    <source>
        <dbReference type="Pfam" id="PF09732"/>
    </source>
</evidence>
<dbReference type="InterPro" id="IPR019134">
    <property type="entry name" value="Cactin_C"/>
</dbReference>
<dbReference type="PANTHER" id="PTHR21737">
    <property type="entry name" value="POLYGLUTAMINE BINDING PROTEIN 1/MARVEL MEMBRANE-ASSOCIATING DOMAIN CONTAINING 3"/>
    <property type="match status" value="1"/>
</dbReference>
<accession>A0ABD3D952</accession>
<dbReference type="Proteomes" id="UP001632038">
    <property type="component" value="Unassembled WGS sequence"/>
</dbReference>
<feature type="domain" description="Splicing factor Cactin C-terminal" evidence="2">
    <location>
        <begin position="146"/>
        <end position="268"/>
    </location>
</feature>
<dbReference type="AlphaFoldDB" id="A0ABD3D952"/>
<reference evidence="4" key="1">
    <citation type="journal article" date="2024" name="IScience">
        <title>Strigolactones Initiate the Formation of Haustorium-like Structures in Castilleja.</title>
        <authorList>
            <person name="Buerger M."/>
            <person name="Peterson D."/>
            <person name="Chory J."/>
        </authorList>
    </citation>
    <scope>NUCLEOTIDE SEQUENCE [LARGE SCALE GENOMIC DNA]</scope>
</reference>
<name>A0ABD3D952_9LAMI</name>
<dbReference type="PANTHER" id="PTHR21737:SF4">
    <property type="entry name" value="SPLICING FACTOR CACTIN"/>
    <property type="match status" value="1"/>
</dbReference>